<feature type="compositionally biased region" description="Low complexity" evidence="1">
    <location>
        <begin position="279"/>
        <end position="291"/>
    </location>
</feature>
<accession>A0A7T3DFS3</accession>
<reference evidence="2 3" key="1">
    <citation type="submission" date="2020-12" db="EMBL/GenBank/DDBJ databases">
        <title>FDA dAtabase for Regulatory Grade micrObial Sequences (FDA-ARGOS): Supporting development and validation of Infectious Disease Dx tests.</title>
        <authorList>
            <person name="Sproer C."/>
            <person name="Gronow S."/>
            <person name="Severitt S."/>
            <person name="Schroder I."/>
            <person name="Tallon L."/>
            <person name="Sadzewicz L."/>
            <person name="Zhao X."/>
            <person name="Boylan J."/>
            <person name="Ott S."/>
            <person name="Bowen H."/>
            <person name="Vavikolanu K."/>
            <person name="Mehta A."/>
            <person name="Aluvathingal J."/>
            <person name="Nadendla S."/>
            <person name="Lowell S."/>
            <person name="Myers T."/>
            <person name="Yan Y."/>
            <person name="Sichtig H."/>
        </authorList>
    </citation>
    <scope>NUCLEOTIDE SEQUENCE [LARGE SCALE GENOMIC DNA]</scope>
    <source>
        <strain evidence="2 3">FDAARGOS_890</strain>
    </source>
</reference>
<dbReference type="KEGG" id="dla:I6G47_11130"/>
<organism evidence="2 3">
    <name type="scientific">Delftia lacustris</name>
    <dbReference type="NCBI Taxonomy" id="558537"/>
    <lineage>
        <taxon>Bacteria</taxon>
        <taxon>Pseudomonadati</taxon>
        <taxon>Pseudomonadota</taxon>
        <taxon>Betaproteobacteria</taxon>
        <taxon>Burkholderiales</taxon>
        <taxon>Comamonadaceae</taxon>
        <taxon>Delftia</taxon>
    </lineage>
</organism>
<dbReference type="RefSeq" id="WP_198129368.1">
    <property type="nucleotide sequence ID" value="NZ_CP065748.1"/>
</dbReference>
<feature type="region of interest" description="Disordered" evidence="1">
    <location>
        <begin position="161"/>
        <end position="211"/>
    </location>
</feature>
<gene>
    <name evidence="2" type="ORF">I6G47_11130</name>
</gene>
<feature type="compositionally biased region" description="Polar residues" evidence="1">
    <location>
        <begin position="183"/>
        <end position="194"/>
    </location>
</feature>
<dbReference type="Pfam" id="PF09684">
    <property type="entry name" value="Tail_P2_I"/>
    <property type="match status" value="1"/>
</dbReference>
<dbReference type="AlphaFoldDB" id="A0A7T3DFS3"/>
<sequence>MDARRSILPPASTRLERVVDTTLPRDWGAMADAAEPASTAQHPALLPWLAQQWQLGQFERYFSDPRELLAKGLPWLRERGSAAAVRRALAWQGYLSVTLEEDGARLHINPGREVSNADIARMAHVVRASIPLHVHFYRVFYRFDLRALRWDRAPKLDGALWDNDSGTPVDVGEGEPPVIGSQGRINQSQAQRPNLTPLRSADHQHTSGRMRRADQLRLDVWRWDGRMQRLPAGGQLQHTPGQTAPHVPHQPLSAYGEAWASSADVRPSQSPGATSHWTAGAARPRVAPARGWTGRWDGDRWQQSNIHGKTTESTE</sequence>
<dbReference type="InterPro" id="IPR006521">
    <property type="entry name" value="Tail_protein_I"/>
</dbReference>
<evidence type="ECO:0000313" key="3">
    <source>
        <dbReference type="Proteomes" id="UP000595064"/>
    </source>
</evidence>
<proteinExistence type="predicted"/>
<dbReference type="Proteomes" id="UP000595064">
    <property type="component" value="Chromosome"/>
</dbReference>
<feature type="region of interest" description="Disordered" evidence="1">
    <location>
        <begin position="259"/>
        <end position="315"/>
    </location>
</feature>
<keyword evidence="3" id="KW-1185">Reference proteome</keyword>
<feature type="region of interest" description="Disordered" evidence="1">
    <location>
        <begin position="231"/>
        <end position="250"/>
    </location>
</feature>
<evidence type="ECO:0000313" key="2">
    <source>
        <dbReference type="EMBL" id="QPS83571.1"/>
    </source>
</evidence>
<evidence type="ECO:0000256" key="1">
    <source>
        <dbReference type="SAM" id="MobiDB-lite"/>
    </source>
</evidence>
<protein>
    <submittedName>
        <fullName evidence="2">Phage tail protein</fullName>
    </submittedName>
</protein>
<dbReference type="EMBL" id="CP065748">
    <property type="protein sequence ID" value="QPS83571.1"/>
    <property type="molecule type" value="Genomic_DNA"/>
</dbReference>
<name>A0A7T3DFS3_9BURK</name>
<feature type="compositionally biased region" description="Polar residues" evidence="1">
    <location>
        <begin position="267"/>
        <end position="277"/>
    </location>
</feature>
<feature type="compositionally biased region" description="Basic and acidic residues" evidence="1">
    <location>
        <begin position="200"/>
        <end position="211"/>
    </location>
</feature>